<dbReference type="AlphaFoldDB" id="A0A0F9P3T3"/>
<comment type="caution">
    <text evidence="1">The sequence shown here is derived from an EMBL/GenBank/DDBJ whole genome shotgun (WGS) entry which is preliminary data.</text>
</comment>
<sequence>MATKEVELAVLEEGYKEIARNLREFGYPDATTQMIRETHEAMQNGAKLPHGIIGMFAKAQIERYPKIFLLTH</sequence>
<accession>A0A0F9P3T3</accession>
<dbReference type="EMBL" id="LAZR01005970">
    <property type="protein sequence ID" value="KKM95725.1"/>
    <property type="molecule type" value="Genomic_DNA"/>
</dbReference>
<proteinExistence type="predicted"/>
<evidence type="ECO:0000313" key="1">
    <source>
        <dbReference type="EMBL" id="KKM95725.1"/>
    </source>
</evidence>
<gene>
    <name evidence="1" type="ORF">LCGC14_1185370</name>
</gene>
<name>A0A0F9P3T3_9ZZZZ</name>
<organism evidence="1">
    <name type="scientific">marine sediment metagenome</name>
    <dbReference type="NCBI Taxonomy" id="412755"/>
    <lineage>
        <taxon>unclassified sequences</taxon>
        <taxon>metagenomes</taxon>
        <taxon>ecological metagenomes</taxon>
    </lineage>
</organism>
<protein>
    <submittedName>
        <fullName evidence="1">Uncharacterized protein</fullName>
    </submittedName>
</protein>
<reference evidence="1" key="1">
    <citation type="journal article" date="2015" name="Nature">
        <title>Complex archaea that bridge the gap between prokaryotes and eukaryotes.</title>
        <authorList>
            <person name="Spang A."/>
            <person name="Saw J.H."/>
            <person name="Jorgensen S.L."/>
            <person name="Zaremba-Niedzwiedzka K."/>
            <person name="Martijn J."/>
            <person name="Lind A.E."/>
            <person name="van Eijk R."/>
            <person name="Schleper C."/>
            <person name="Guy L."/>
            <person name="Ettema T.J."/>
        </authorList>
    </citation>
    <scope>NUCLEOTIDE SEQUENCE</scope>
</reference>